<accession>A0A1M7Y9H2</accession>
<organism evidence="6 7">
    <name type="scientific">Desulfopila aestuarii DSM 18488</name>
    <dbReference type="NCBI Taxonomy" id="1121416"/>
    <lineage>
        <taxon>Bacteria</taxon>
        <taxon>Pseudomonadati</taxon>
        <taxon>Thermodesulfobacteriota</taxon>
        <taxon>Desulfobulbia</taxon>
        <taxon>Desulfobulbales</taxon>
        <taxon>Desulfocapsaceae</taxon>
        <taxon>Desulfopila</taxon>
    </lineage>
</organism>
<evidence type="ECO:0000313" key="6">
    <source>
        <dbReference type="EMBL" id="SHO49267.1"/>
    </source>
</evidence>
<dbReference type="PROSITE" id="PS51379">
    <property type="entry name" value="4FE4S_FER_2"/>
    <property type="match status" value="3"/>
</dbReference>
<evidence type="ECO:0000256" key="2">
    <source>
        <dbReference type="ARBA" id="ARBA00022723"/>
    </source>
</evidence>
<name>A0A1M7Y9H2_9BACT</name>
<dbReference type="GO" id="GO:0046872">
    <property type="term" value="F:metal ion binding"/>
    <property type="evidence" value="ECO:0007669"/>
    <property type="project" value="UniProtKB-KW"/>
</dbReference>
<reference evidence="6 7" key="1">
    <citation type="submission" date="2016-12" db="EMBL/GenBank/DDBJ databases">
        <authorList>
            <person name="Song W.-J."/>
            <person name="Kurnit D.M."/>
        </authorList>
    </citation>
    <scope>NUCLEOTIDE SEQUENCE [LARGE SCALE GENOMIC DNA]</scope>
    <source>
        <strain evidence="6 7">DSM 18488</strain>
    </source>
</reference>
<evidence type="ECO:0000313" key="7">
    <source>
        <dbReference type="Proteomes" id="UP000184603"/>
    </source>
</evidence>
<dbReference type="SUPFAM" id="SSF54862">
    <property type="entry name" value="4Fe-4S ferredoxins"/>
    <property type="match status" value="1"/>
</dbReference>
<dbReference type="InterPro" id="IPR050294">
    <property type="entry name" value="RnfB_subfamily"/>
</dbReference>
<dbReference type="STRING" id="1121416.SAMN02745220_02768"/>
<feature type="domain" description="4Fe-4S ferredoxin-type" evidence="5">
    <location>
        <begin position="112"/>
        <end position="132"/>
    </location>
</feature>
<dbReference type="OrthoDB" id="9789030at2"/>
<dbReference type="PANTHER" id="PTHR42859:SF15">
    <property type="entry name" value="IRON-SULFUR CLUSTER BINDING PROTEIN"/>
    <property type="match status" value="1"/>
</dbReference>
<dbReference type="PANTHER" id="PTHR42859">
    <property type="entry name" value="OXIDOREDUCTASE"/>
    <property type="match status" value="1"/>
</dbReference>
<proteinExistence type="predicted"/>
<keyword evidence="7" id="KW-1185">Reference proteome</keyword>
<dbReference type="RefSeq" id="WP_073614060.1">
    <property type="nucleotide sequence ID" value="NZ_FRFE01000013.1"/>
</dbReference>
<dbReference type="AlphaFoldDB" id="A0A1M7Y9H2"/>
<dbReference type="PROSITE" id="PS00198">
    <property type="entry name" value="4FE4S_FER_1"/>
    <property type="match status" value="2"/>
</dbReference>
<keyword evidence="1" id="KW-0004">4Fe-4S</keyword>
<dbReference type="InterPro" id="IPR017896">
    <property type="entry name" value="4Fe4S_Fe-S-bd"/>
</dbReference>
<dbReference type="Proteomes" id="UP000184603">
    <property type="component" value="Unassembled WGS sequence"/>
</dbReference>
<dbReference type="Gene3D" id="3.30.70.20">
    <property type="match status" value="2"/>
</dbReference>
<evidence type="ECO:0000256" key="1">
    <source>
        <dbReference type="ARBA" id="ARBA00022485"/>
    </source>
</evidence>
<feature type="domain" description="4Fe-4S ferredoxin-type" evidence="5">
    <location>
        <begin position="45"/>
        <end position="76"/>
    </location>
</feature>
<dbReference type="GO" id="GO:0051539">
    <property type="term" value="F:4 iron, 4 sulfur cluster binding"/>
    <property type="evidence" value="ECO:0007669"/>
    <property type="project" value="UniProtKB-KW"/>
</dbReference>
<gene>
    <name evidence="6" type="ORF">SAMN02745220_02768</name>
</gene>
<sequence length="140" mass="14959">MKTLTTPRMEQCIGCHSCSLACARLVHRRLSWSTAGIRITSSGGLSTGFVAIRCLACDPAPCAAACPTGAFKQREGGGVIVRKKLCIQCGKCVTACPVDAVFQSAQGDVFVCIHCGRCVDFCPQNCLEMREVTELDEVLL</sequence>
<keyword evidence="3" id="KW-0408">Iron</keyword>
<dbReference type="InterPro" id="IPR017900">
    <property type="entry name" value="4Fe4S_Fe_S_CS"/>
</dbReference>
<evidence type="ECO:0000256" key="4">
    <source>
        <dbReference type="ARBA" id="ARBA00023014"/>
    </source>
</evidence>
<keyword evidence="2" id="KW-0479">Metal-binding</keyword>
<feature type="domain" description="4Fe-4S ferredoxin-type" evidence="5">
    <location>
        <begin position="77"/>
        <end position="106"/>
    </location>
</feature>
<evidence type="ECO:0000259" key="5">
    <source>
        <dbReference type="PROSITE" id="PS51379"/>
    </source>
</evidence>
<dbReference type="EMBL" id="FRFE01000013">
    <property type="protein sequence ID" value="SHO49267.1"/>
    <property type="molecule type" value="Genomic_DNA"/>
</dbReference>
<dbReference type="Pfam" id="PF13237">
    <property type="entry name" value="Fer4_10"/>
    <property type="match status" value="1"/>
</dbReference>
<evidence type="ECO:0000256" key="3">
    <source>
        <dbReference type="ARBA" id="ARBA00023004"/>
    </source>
</evidence>
<keyword evidence="4" id="KW-0411">Iron-sulfur</keyword>
<protein>
    <submittedName>
        <fullName evidence="6">Fe-S-cluster-containing dehydrogenase component</fullName>
    </submittedName>
</protein>